<sequence>MIKTNKKPYILVIHFLIIYFLRCQAICDQKKESKTVLLPNYLLDTKERKNKHRSDAKLSLII</sequence>
<comment type="caution">
    <text evidence="2">The sequence shown here is derived from an EMBL/GenBank/DDBJ whole genome shotgun (WGS) entry which is preliminary data.</text>
</comment>
<evidence type="ECO:0000313" key="3">
    <source>
        <dbReference type="Proteomes" id="UP000580250"/>
    </source>
</evidence>
<evidence type="ECO:0000256" key="1">
    <source>
        <dbReference type="SAM" id="SignalP"/>
    </source>
</evidence>
<dbReference type="EMBL" id="CAJEWN010000233">
    <property type="protein sequence ID" value="CAD2174353.1"/>
    <property type="molecule type" value="Genomic_DNA"/>
</dbReference>
<keyword evidence="1" id="KW-0732">Signal</keyword>
<accession>A0A6V7VHL3</accession>
<name>A0A6V7VHL3_MELEN</name>
<organism evidence="2 3">
    <name type="scientific">Meloidogyne enterolobii</name>
    <name type="common">Root-knot nematode worm</name>
    <name type="synonym">Meloidogyne mayaguensis</name>
    <dbReference type="NCBI Taxonomy" id="390850"/>
    <lineage>
        <taxon>Eukaryota</taxon>
        <taxon>Metazoa</taxon>
        <taxon>Ecdysozoa</taxon>
        <taxon>Nematoda</taxon>
        <taxon>Chromadorea</taxon>
        <taxon>Rhabditida</taxon>
        <taxon>Tylenchina</taxon>
        <taxon>Tylenchomorpha</taxon>
        <taxon>Tylenchoidea</taxon>
        <taxon>Meloidogynidae</taxon>
        <taxon>Meloidogyninae</taxon>
        <taxon>Meloidogyne</taxon>
    </lineage>
</organism>
<proteinExistence type="predicted"/>
<protein>
    <submittedName>
        <fullName evidence="2">Uncharacterized protein</fullName>
    </submittedName>
</protein>
<feature type="signal peptide" evidence="1">
    <location>
        <begin position="1"/>
        <end position="25"/>
    </location>
</feature>
<gene>
    <name evidence="2" type="ORF">MENT_LOCUS26008</name>
</gene>
<evidence type="ECO:0000313" key="2">
    <source>
        <dbReference type="EMBL" id="CAD2174353.1"/>
    </source>
</evidence>
<reference evidence="2 3" key="1">
    <citation type="submission" date="2020-08" db="EMBL/GenBank/DDBJ databases">
        <authorList>
            <person name="Koutsovoulos G."/>
            <person name="Danchin GJ E."/>
        </authorList>
    </citation>
    <scope>NUCLEOTIDE SEQUENCE [LARGE SCALE GENOMIC DNA]</scope>
</reference>
<feature type="chain" id="PRO_5028034743" evidence="1">
    <location>
        <begin position="26"/>
        <end position="62"/>
    </location>
</feature>
<dbReference type="Proteomes" id="UP000580250">
    <property type="component" value="Unassembled WGS sequence"/>
</dbReference>
<dbReference type="AlphaFoldDB" id="A0A6V7VHL3"/>